<dbReference type="GO" id="GO:0006790">
    <property type="term" value="P:sulfur compound metabolic process"/>
    <property type="evidence" value="ECO:0007669"/>
    <property type="project" value="TreeGrafter"/>
</dbReference>
<dbReference type="InterPro" id="IPR014756">
    <property type="entry name" value="Ig_E-set"/>
</dbReference>
<proteinExistence type="predicted"/>
<dbReference type="PANTHER" id="PTHR19372:SF7">
    <property type="entry name" value="SULFITE OXIDASE, MITOCHONDRIAL"/>
    <property type="match status" value="1"/>
</dbReference>
<dbReference type="Proteomes" id="UP000320216">
    <property type="component" value="Chromosome"/>
</dbReference>
<keyword evidence="1" id="KW-0812">Transmembrane</keyword>
<reference evidence="3 4" key="1">
    <citation type="submission" date="2019-07" db="EMBL/GenBank/DDBJ databases">
        <title>Full genome sequence of Humibacter sp. WJ7-1.</title>
        <authorList>
            <person name="Im W.-T."/>
        </authorList>
    </citation>
    <scope>NUCLEOTIDE SEQUENCE [LARGE SCALE GENOMIC DNA]</scope>
    <source>
        <strain evidence="3 4">WJ7-1</strain>
    </source>
</reference>
<dbReference type="GO" id="GO:0020037">
    <property type="term" value="F:heme binding"/>
    <property type="evidence" value="ECO:0007669"/>
    <property type="project" value="TreeGrafter"/>
</dbReference>
<keyword evidence="1" id="KW-0472">Membrane</keyword>
<feature type="transmembrane region" description="Helical" evidence="1">
    <location>
        <begin position="12"/>
        <end position="30"/>
    </location>
</feature>
<dbReference type="KEGG" id="huw:FPZ11_17185"/>
<dbReference type="RefSeq" id="WP_146322266.1">
    <property type="nucleotide sequence ID" value="NZ_CP042305.1"/>
</dbReference>
<feature type="domain" description="Oxidoreductase molybdopterin-binding" evidence="2">
    <location>
        <begin position="249"/>
        <end position="403"/>
    </location>
</feature>
<dbReference type="GO" id="GO:0008482">
    <property type="term" value="F:sulfite oxidase activity"/>
    <property type="evidence" value="ECO:0007669"/>
    <property type="project" value="TreeGrafter"/>
</dbReference>
<dbReference type="AlphaFoldDB" id="A0A5B8M9I1"/>
<dbReference type="Gene3D" id="2.60.40.650">
    <property type="match status" value="1"/>
</dbReference>
<dbReference type="PANTHER" id="PTHR19372">
    <property type="entry name" value="SULFITE REDUCTASE"/>
    <property type="match status" value="1"/>
</dbReference>
<feature type="transmembrane region" description="Helical" evidence="1">
    <location>
        <begin position="102"/>
        <end position="120"/>
    </location>
</feature>
<dbReference type="SUPFAM" id="SSF81296">
    <property type="entry name" value="E set domains"/>
    <property type="match status" value="1"/>
</dbReference>
<dbReference type="OrthoDB" id="9795587at2"/>
<keyword evidence="1" id="KW-1133">Transmembrane helix</keyword>
<feature type="transmembrane region" description="Helical" evidence="1">
    <location>
        <begin position="74"/>
        <end position="95"/>
    </location>
</feature>
<dbReference type="SUPFAM" id="SSF56524">
    <property type="entry name" value="Oxidoreductase molybdopterin-binding domain"/>
    <property type="match status" value="1"/>
</dbReference>
<dbReference type="GO" id="GO:0043546">
    <property type="term" value="F:molybdopterin cofactor binding"/>
    <property type="evidence" value="ECO:0007669"/>
    <property type="project" value="TreeGrafter"/>
</dbReference>
<sequence length="524" mass="55337">MPSTAVAPRGRALSATAAVCGVVAAVAGWAVAEVLAVFVGAASGPLFAVGSWVIDLTPGWLKDAVVGLFGTGDKIFLLVVLGVVVIALTCVAGILELVRRPFGMLLLGVIGVIALIAVMTRADATYWWLLPTVAGTLVGVYVLARLIDRLREWVDASAPSRVPVDRSAPARRSFLALGIGVGAVAIVAGVVARSINAGSVAVASARAMVRLPAPVKPAPAIPEGADLRLSGLTPYVTPNGDFYRIDTALQIPSIDPDTWKLTIGGMVDTPVTVTWAQLLSLPLEEHTITLACVSNDVGGDLVGNATWLGYPVRKLLARAKPHATADMVLSRSVDGFTAGTPLGVLTDLNTDALIAVGMNGSPLPLEHGFPVRMVVPGLYGYVSATKWLTELTVTRFDRAQGYWTDKGWSEKGPIKTASRIDRPREAASIRAGRYAVAGVAWDQHTGIRSVEVRVDNGGWQQARLAETVSVDTWRQWVWEWDAPAGHHTLQVRATNDDGYTQTSAVAPPAPNGATGWHTVSVDVR</sequence>
<evidence type="ECO:0000259" key="2">
    <source>
        <dbReference type="Pfam" id="PF00174"/>
    </source>
</evidence>
<feature type="transmembrane region" description="Helical" evidence="1">
    <location>
        <begin position="126"/>
        <end position="144"/>
    </location>
</feature>
<dbReference type="InterPro" id="IPR000572">
    <property type="entry name" value="OxRdtase_Mopterin-bd_dom"/>
</dbReference>
<evidence type="ECO:0000256" key="1">
    <source>
        <dbReference type="SAM" id="Phobius"/>
    </source>
</evidence>
<feature type="transmembrane region" description="Helical" evidence="1">
    <location>
        <begin position="174"/>
        <end position="192"/>
    </location>
</feature>
<gene>
    <name evidence="3" type="ORF">FPZ11_17185</name>
</gene>
<keyword evidence="4" id="KW-1185">Reference proteome</keyword>
<dbReference type="EMBL" id="CP042305">
    <property type="protein sequence ID" value="QDZ16262.1"/>
    <property type="molecule type" value="Genomic_DNA"/>
</dbReference>
<name>A0A5B8M9I1_9MICO</name>
<dbReference type="InterPro" id="IPR036374">
    <property type="entry name" value="OxRdtase_Mopterin-bd_sf"/>
</dbReference>
<evidence type="ECO:0000313" key="4">
    <source>
        <dbReference type="Proteomes" id="UP000320216"/>
    </source>
</evidence>
<accession>A0A5B8M9I1</accession>
<dbReference type="Pfam" id="PF00174">
    <property type="entry name" value="Oxidored_molyb"/>
    <property type="match status" value="1"/>
</dbReference>
<organism evidence="3 4">
    <name type="scientific">Humibacter ginsenosidimutans</name>
    <dbReference type="NCBI Taxonomy" id="2599293"/>
    <lineage>
        <taxon>Bacteria</taxon>
        <taxon>Bacillati</taxon>
        <taxon>Actinomycetota</taxon>
        <taxon>Actinomycetes</taxon>
        <taxon>Micrococcales</taxon>
        <taxon>Microbacteriaceae</taxon>
        <taxon>Humibacter</taxon>
    </lineage>
</organism>
<evidence type="ECO:0000313" key="3">
    <source>
        <dbReference type="EMBL" id="QDZ16262.1"/>
    </source>
</evidence>
<feature type="transmembrane region" description="Helical" evidence="1">
    <location>
        <begin position="35"/>
        <end position="54"/>
    </location>
</feature>
<protein>
    <submittedName>
        <fullName evidence="3">Molybdopterin-dependent oxidoreductase</fullName>
    </submittedName>
</protein>
<dbReference type="Gene3D" id="3.90.420.10">
    <property type="entry name" value="Oxidoreductase, molybdopterin-binding domain"/>
    <property type="match status" value="1"/>
</dbReference>